<evidence type="ECO:0000313" key="3">
    <source>
        <dbReference type="EMBL" id="KRL22929.1"/>
    </source>
</evidence>
<dbReference type="GO" id="GO:0003677">
    <property type="term" value="F:DNA binding"/>
    <property type="evidence" value="ECO:0007669"/>
    <property type="project" value="InterPro"/>
</dbReference>
<dbReference type="GO" id="GO:0016787">
    <property type="term" value="F:hydrolase activity"/>
    <property type="evidence" value="ECO:0007669"/>
    <property type="project" value="InterPro"/>
</dbReference>
<dbReference type="SUPFAM" id="SSF52540">
    <property type="entry name" value="P-loop containing nucleoside triphosphate hydrolases"/>
    <property type="match status" value="1"/>
</dbReference>
<dbReference type="PROSITE" id="PS51194">
    <property type="entry name" value="HELICASE_CTER"/>
    <property type="match status" value="1"/>
</dbReference>
<evidence type="ECO:0000259" key="2">
    <source>
        <dbReference type="PROSITE" id="PS51194"/>
    </source>
</evidence>
<dbReference type="GO" id="GO:0005524">
    <property type="term" value="F:ATP binding"/>
    <property type="evidence" value="ECO:0007669"/>
    <property type="project" value="InterPro"/>
</dbReference>
<dbReference type="CDD" id="cd18785">
    <property type="entry name" value="SF2_C"/>
    <property type="match status" value="1"/>
</dbReference>
<dbReference type="InterPro" id="IPR054347">
    <property type="entry name" value="TOTE_primase"/>
</dbReference>
<dbReference type="InterPro" id="IPR050742">
    <property type="entry name" value="Helicase_Restrict-Modif_Enz"/>
</dbReference>
<dbReference type="AlphaFoldDB" id="A0A0R1NS38"/>
<proteinExistence type="predicted"/>
<gene>
    <name evidence="3" type="ORF">FC98_GL001684</name>
</gene>
<dbReference type="InterPro" id="IPR014001">
    <property type="entry name" value="Helicase_ATP-bd"/>
</dbReference>
<sequence>MNNRRQIFNIDDKKYELLSIGDGLGKLTSQRLAILRQVDTDNCVVITTQELTQLTHSGSETNTILDNRLHLYKQRFIGRTDVYAHRYYNKKMGKYAYSPVVPFENGRPLLDHWIPLTDEDIRQHLTGKKFLGFYPMFADNTTKYLVLDVDGHHDGDKWQEITHSIQKVCQKNQIPFLTELSQSGHGCHLWIFFKTQLAAADARRLGDAILKETMAINPNLSFTAFDRMFPSQDLISDKRIGNLIAGPLQGERRKAGNSVFIDHSFKPLPDQWQALSEIALLDPNQLDALISNLSSKNDFRLFDDQKAQTDLLTEPLKINQLITIIRSNSLFFNKSELTDHQINQLKWFASFKNPIFYEKQRHRMPMFNVPRIISLFDETNEFLALPRGLEEEITGLIPHINWIDKTVTGQPIHAKFNGTLRSEQQSALQELLDHQIGVLAARTGFGKTVIAAALISKIGVSTLILVHDKGLAKQWIERLNQFLEIKDNPFIKELTPTGRQRHKNVIGRYFGTTHNRSGIIDVATIQSFKDDAASKEILDQYGLVISDEVHHDAAFTFEQIVKKLSCKYLYGLSATPYRRDGQDPIISMRFGPIRYQTAPIDEKTLNQVNRVVIPRFTSLGVTSLEIANNDINRNYEAIINDPTRNQSIIQDITDNLSQGRHVLVLTRRVEHVHRLAEILNNQQSVFLLYGEQKDRENTRAIDQVNKLDGPYVLIATGKYAGEGLDIASIDTLILAMPHSWKGNSVQYLGRAQRDLSKKSEIRVYDYIDMFVPMLAKMYRKRQKTYKELHYTITDDAHSQQSGIKFFDGHYQQNILKSLASAQQLRIITNKLEPFLQTEVLKDVPQDTKINILTNKVTAEEKQQFNRKSITYSLYDRNLPNCLIVNNQQMWLSSDLGFSRNSGITIRINQPELIKQFVGMLMNTIDHLSES</sequence>
<keyword evidence="3" id="KW-0347">Helicase</keyword>
<dbReference type="PATRIC" id="fig|1423766.4.peg.1742"/>
<reference evidence="3 4" key="1">
    <citation type="journal article" date="2015" name="Genome Announc.">
        <title>Expanding the biotechnology potential of lactobacilli through comparative genomics of 213 strains and associated genera.</title>
        <authorList>
            <person name="Sun Z."/>
            <person name="Harris H.M."/>
            <person name="McCann A."/>
            <person name="Guo C."/>
            <person name="Argimon S."/>
            <person name="Zhang W."/>
            <person name="Yang X."/>
            <person name="Jeffery I.B."/>
            <person name="Cooney J.C."/>
            <person name="Kagawa T.F."/>
            <person name="Liu W."/>
            <person name="Song Y."/>
            <person name="Salvetti E."/>
            <person name="Wrobel A."/>
            <person name="Rasinkangas P."/>
            <person name="Parkhill J."/>
            <person name="Rea M.C."/>
            <person name="O'Sullivan O."/>
            <person name="Ritari J."/>
            <person name="Douillard F.P."/>
            <person name="Paul Ross R."/>
            <person name="Yang R."/>
            <person name="Briner A.E."/>
            <person name="Felis G.E."/>
            <person name="de Vos W.M."/>
            <person name="Barrangou R."/>
            <person name="Klaenhammer T.R."/>
            <person name="Caufield P.W."/>
            <person name="Cui Y."/>
            <person name="Zhang H."/>
            <person name="O'Toole P.W."/>
        </authorList>
    </citation>
    <scope>NUCLEOTIDE SEQUENCE [LARGE SCALE GENOMIC DNA]</scope>
    <source>
        <strain evidence="3 4">DSM 19906</strain>
    </source>
</reference>
<dbReference type="GO" id="GO:0005829">
    <property type="term" value="C:cytosol"/>
    <property type="evidence" value="ECO:0007669"/>
    <property type="project" value="TreeGrafter"/>
</dbReference>
<evidence type="ECO:0000313" key="4">
    <source>
        <dbReference type="Proteomes" id="UP000051439"/>
    </source>
</evidence>
<dbReference type="PROSITE" id="PS51192">
    <property type="entry name" value="HELICASE_ATP_BIND_1"/>
    <property type="match status" value="1"/>
</dbReference>
<feature type="domain" description="Helicase C-terminal" evidence="2">
    <location>
        <begin position="648"/>
        <end position="796"/>
    </location>
</feature>
<dbReference type="Pfam" id="PF00271">
    <property type="entry name" value="Helicase_C"/>
    <property type="match status" value="1"/>
</dbReference>
<dbReference type="CDD" id="cd17926">
    <property type="entry name" value="DEXHc_RE"/>
    <property type="match status" value="1"/>
</dbReference>
<dbReference type="InterPro" id="IPR001650">
    <property type="entry name" value="Helicase_C-like"/>
</dbReference>
<evidence type="ECO:0000259" key="1">
    <source>
        <dbReference type="PROSITE" id="PS51192"/>
    </source>
</evidence>
<keyword evidence="4" id="KW-1185">Reference proteome</keyword>
<dbReference type="Proteomes" id="UP000051439">
    <property type="component" value="Unassembled WGS sequence"/>
</dbReference>
<keyword evidence="3" id="KW-0378">Hydrolase</keyword>
<name>A0A0R1NS38_9LACO</name>
<dbReference type="CDD" id="cd00525">
    <property type="entry name" value="AE_Prim_S_like"/>
    <property type="match status" value="1"/>
</dbReference>
<dbReference type="Pfam" id="PF22548">
    <property type="entry name" value="AEP-TOTE"/>
    <property type="match status" value="1"/>
</dbReference>
<accession>A0A0R1NS38</accession>
<dbReference type="PANTHER" id="PTHR47396">
    <property type="entry name" value="TYPE I RESTRICTION ENZYME ECOKI R PROTEIN"/>
    <property type="match status" value="1"/>
</dbReference>
<dbReference type="PANTHER" id="PTHR47396:SF1">
    <property type="entry name" value="ATP-DEPENDENT HELICASE IRC3-RELATED"/>
    <property type="match status" value="1"/>
</dbReference>
<organism evidence="3 4">
    <name type="scientific">Lentilactobacillus kisonensis DSM 19906 = JCM 15041</name>
    <dbReference type="NCBI Taxonomy" id="1423766"/>
    <lineage>
        <taxon>Bacteria</taxon>
        <taxon>Bacillati</taxon>
        <taxon>Bacillota</taxon>
        <taxon>Bacilli</taxon>
        <taxon>Lactobacillales</taxon>
        <taxon>Lactobacillaceae</taxon>
        <taxon>Lentilactobacillus</taxon>
    </lineage>
</organism>
<protein>
    <submittedName>
        <fullName evidence="3">Helicase protein</fullName>
    </submittedName>
</protein>
<dbReference type="SMART" id="SM00487">
    <property type="entry name" value="DEXDc"/>
    <property type="match status" value="1"/>
</dbReference>
<dbReference type="GO" id="GO:0004386">
    <property type="term" value="F:helicase activity"/>
    <property type="evidence" value="ECO:0007669"/>
    <property type="project" value="UniProtKB-KW"/>
</dbReference>
<dbReference type="Pfam" id="PF04851">
    <property type="entry name" value="ResIII"/>
    <property type="match status" value="1"/>
</dbReference>
<feature type="domain" description="Helicase ATP-binding" evidence="1">
    <location>
        <begin position="428"/>
        <end position="594"/>
    </location>
</feature>
<keyword evidence="3" id="KW-0547">Nucleotide-binding</keyword>
<dbReference type="Gene3D" id="3.40.50.300">
    <property type="entry name" value="P-loop containing nucleotide triphosphate hydrolases"/>
    <property type="match status" value="2"/>
</dbReference>
<dbReference type="EMBL" id="AZEB01000003">
    <property type="protein sequence ID" value="KRL22929.1"/>
    <property type="molecule type" value="Genomic_DNA"/>
</dbReference>
<comment type="caution">
    <text evidence="3">The sequence shown here is derived from an EMBL/GenBank/DDBJ whole genome shotgun (WGS) entry which is preliminary data.</text>
</comment>
<dbReference type="InterPro" id="IPR027417">
    <property type="entry name" value="P-loop_NTPase"/>
</dbReference>
<dbReference type="InterPro" id="IPR006935">
    <property type="entry name" value="Helicase/UvrB_N"/>
</dbReference>
<dbReference type="RefSeq" id="WP_056949174.1">
    <property type="nucleotide sequence ID" value="NZ_AZEB01000003.1"/>
</dbReference>
<keyword evidence="3" id="KW-0067">ATP-binding</keyword>